<feature type="repeat" description="WD" evidence="3">
    <location>
        <begin position="371"/>
        <end position="408"/>
    </location>
</feature>
<dbReference type="FunFam" id="2.130.10.10:FF:001312">
    <property type="entry name" value="AGAP011387-PA"/>
    <property type="match status" value="1"/>
</dbReference>
<dbReference type="Pfam" id="PF00400">
    <property type="entry name" value="WD40"/>
    <property type="match status" value="4"/>
</dbReference>
<accession>A0A182R570</accession>
<keyword evidence="1 3" id="KW-0853">WD repeat</keyword>
<dbReference type="InterPro" id="IPR011047">
    <property type="entry name" value="Quinoprotein_ADH-like_sf"/>
</dbReference>
<feature type="region of interest" description="Disordered" evidence="4">
    <location>
        <begin position="41"/>
        <end position="61"/>
    </location>
</feature>
<dbReference type="OrthoDB" id="10261640at2759"/>
<dbReference type="PANTHER" id="PTHR19857:SF8">
    <property type="entry name" value="ANGIO-ASSOCIATED MIGRATORY CELL PROTEIN"/>
    <property type="match status" value="1"/>
</dbReference>
<dbReference type="SUPFAM" id="SSF50998">
    <property type="entry name" value="Quinoprotein alcohol dehydrogenase-like"/>
    <property type="match status" value="1"/>
</dbReference>
<proteinExistence type="predicted"/>
<dbReference type="InterPro" id="IPR019775">
    <property type="entry name" value="WD40_repeat_CS"/>
</dbReference>
<organism evidence="5">
    <name type="scientific">Anopheles funestus</name>
    <name type="common">African malaria mosquito</name>
    <dbReference type="NCBI Taxonomy" id="62324"/>
    <lineage>
        <taxon>Eukaryota</taxon>
        <taxon>Metazoa</taxon>
        <taxon>Ecdysozoa</taxon>
        <taxon>Arthropoda</taxon>
        <taxon>Hexapoda</taxon>
        <taxon>Insecta</taxon>
        <taxon>Pterygota</taxon>
        <taxon>Neoptera</taxon>
        <taxon>Endopterygota</taxon>
        <taxon>Diptera</taxon>
        <taxon>Nematocera</taxon>
        <taxon>Culicoidea</taxon>
        <taxon>Culicidae</taxon>
        <taxon>Anophelinae</taxon>
        <taxon>Anopheles</taxon>
    </lineage>
</organism>
<dbReference type="KEGG" id="afun:125767046"/>
<protein>
    <submittedName>
        <fullName evidence="5">Uncharacterized protein</fullName>
    </submittedName>
</protein>
<keyword evidence="2" id="KW-0677">Repeat</keyword>
<dbReference type="InterPro" id="IPR001680">
    <property type="entry name" value="WD40_rpt"/>
</dbReference>
<feature type="repeat" description="WD" evidence="3">
    <location>
        <begin position="74"/>
        <end position="115"/>
    </location>
</feature>
<dbReference type="PROSITE" id="PS50082">
    <property type="entry name" value="WD_REPEATS_2"/>
    <property type="match status" value="2"/>
</dbReference>
<dbReference type="RefSeq" id="XP_049289246.1">
    <property type="nucleotide sequence ID" value="XM_049433289.1"/>
</dbReference>
<dbReference type="PANTHER" id="PTHR19857">
    <property type="entry name" value="MITOCHONDRIAL DIVISION PROTEIN 1-RELATED"/>
    <property type="match status" value="1"/>
</dbReference>
<evidence type="ECO:0000256" key="3">
    <source>
        <dbReference type="PROSITE-ProRule" id="PRU00221"/>
    </source>
</evidence>
<reference evidence="5" key="1">
    <citation type="submission" date="2020-05" db="UniProtKB">
        <authorList>
            <consortium name="EnsemblMetazoa"/>
        </authorList>
    </citation>
    <scope>IDENTIFICATION</scope>
    <source>
        <strain evidence="5">FUMOZ</strain>
    </source>
</reference>
<dbReference type="PROSITE" id="PS00678">
    <property type="entry name" value="WD_REPEATS_1"/>
    <property type="match status" value="1"/>
</dbReference>
<dbReference type="EnsemblMetazoa" id="AFUN001312-RA">
    <property type="protein sequence ID" value="AFUN001312-PA"/>
    <property type="gene ID" value="AFUN001312"/>
</dbReference>
<dbReference type="VEuPathDB" id="VectorBase:AFUN001312"/>
<dbReference type="VEuPathDB" id="VectorBase:AFUN2_003864"/>
<evidence type="ECO:0000256" key="4">
    <source>
        <dbReference type="SAM" id="MobiDB-lite"/>
    </source>
</evidence>
<dbReference type="Gene3D" id="2.130.10.10">
    <property type="entry name" value="YVTN repeat-like/Quinoprotein amine dehydrogenase"/>
    <property type="match status" value="1"/>
</dbReference>
<dbReference type="InterPro" id="IPR051179">
    <property type="entry name" value="WD_repeat_multifunction"/>
</dbReference>
<evidence type="ECO:0000256" key="1">
    <source>
        <dbReference type="ARBA" id="ARBA00022574"/>
    </source>
</evidence>
<dbReference type="InterPro" id="IPR015943">
    <property type="entry name" value="WD40/YVTN_repeat-like_dom_sf"/>
</dbReference>
<feature type="compositionally biased region" description="Acidic residues" evidence="4">
    <location>
        <begin position="41"/>
        <end position="57"/>
    </location>
</feature>
<dbReference type="GeneID" id="125767046"/>
<evidence type="ECO:0000313" key="5">
    <source>
        <dbReference type="EnsemblMetazoa" id="AFUN001312-PA"/>
    </source>
</evidence>
<sequence length="408" mass="45166">MRENTPPRSPMDNNLLEHEEDELIYVGDADEVLDAWEAEANIGDEDEEEEEAAENDTETVSLRTPDRDDAKLTFTKHTATVFCGDLHPTEDLAVTGGEDDKAYVWNIRTGEVQFEVTNHTDSVVAVGFSHDGVYVATADISGYIQVFKVHQNYRKVWEFNVGDLCWMRWHIGAYVLLAGCDSGEVYIWRIPSGDCKVLPGQDCKTETAELTHDGKKLAVGYGNGHFKLWDLKTGTPVMEVDSTVGHKMNITTVSIDQENQLFVTGAEDGSSYVMGPNGVLGMLIGPSDALLESVLVDYPGFEIKVAATGTLQGKVTIWDVARQTKRVECTDEEPTGITKMLWLKDFTICAGTLGGLIKGWDFRSGAKRFTLDGHTNDIQDVVYDKQRNIILSTSEDHTAKIFEVPASQ</sequence>
<evidence type="ECO:0000256" key="2">
    <source>
        <dbReference type="ARBA" id="ARBA00022737"/>
    </source>
</evidence>
<dbReference type="AlphaFoldDB" id="A0A182R570"/>
<dbReference type="PROSITE" id="PS50294">
    <property type="entry name" value="WD_REPEATS_REGION"/>
    <property type="match status" value="2"/>
</dbReference>
<dbReference type="SMART" id="SM00320">
    <property type="entry name" value="WD40"/>
    <property type="match status" value="7"/>
</dbReference>
<dbReference type="STRING" id="62324.A0A182R570"/>
<name>A0A182R570_ANOFN</name>